<gene>
    <name evidence="1" type="ORF">HELGO_WM13564</name>
</gene>
<evidence type="ECO:0000313" key="1">
    <source>
        <dbReference type="EMBL" id="CAA6806284.1"/>
    </source>
</evidence>
<dbReference type="AlphaFoldDB" id="A0A6S6SSR4"/>
<organism evidence="1">
    <name type="scientific">uncultured Campylobacterales bacterium</name>
    <dbReference type="NCBI Taxonomy" id="352960"/>
    <lineage>
        <taxon>Bacteria</taxon>
        <taxon>Pseudomonadati</taxon>
        <taxon>Campylobacterota</taxon>
        <taxon>Epsilonproteobacteria</taxon>
        <taxon>Campylobacterales</taxon>
        <taxon>environmental samples</taxon>
    </lineage>
</organism>
<dbReference type="EMBL" id="CACVAW010000022">
    <property type="protein sequence ID" value="CAA6806284.1"/>
    <property type="molecule type" value="Genomic_DNA"/>
</dbReference>
<reference evidence="1" key="1">
    <citation type="submission" date="2020-01" db="EMBL/GenBank/DDBJ databases">
        <authorList>
            <person name="Meier V. D."/>
            <person name="Meier V D."/>
        </authorList>
    </citation>
    <scope>NUCLEOTIDE SEQUENCE</scope>
    <source>
        <strain evidence="1">HLG_WM_MAG_12</strain>
    </source>
</reference>
<name>A0A6S6SSR4_9BACT</name>
<protein>
    <submittedName>
        <fullName evidence="1">Uncharacterized protein</fullName>
    </submittedName>
</protein>
<accession>A0A6S6SSR4</accession>
<proteinExistence type="predicted"/>
<sequence length="40" mass="4692">MFYKTASPLILIQDKKEIKKVKEDYKTLLWYGREGQKGSG</sequence>